<dbReference type="PANTHER" id="PTHR35089:SF1">
    <property type="entry name" value="CHAPERONE PROTEIN SKP"/>
    <property type="match status" value="1"/>
</dbReference>
<dbReference type="STRING" id="526222.Desal_2531"/>
<keyword evidence="5" id="KW-1185">Reference proteome</keyword>
<dbReference type="GO" id="GO:0050821">
    <property type="term" value="P:protein stabilization"/>
    <property type="evidence" value="ECO:0007669"/>
    <property type="project" value="TreeGrafter"/>
</dbReference>
<evidence type="ECO:0000256" key="2">
    <source>
        <dbReference type="ARBA" id="ARBA00022729"/>
    </source>
</evidence>
<dbReference type="Proteomes" id="UP000002601">
    <property type="component" value="Chromosome"/>
</dbReference>
<feature type="chain" id="PRO_5002961337" evidence="3">
    <location>
        <begin position="26"/>
        <end position="158"/>
    </location>
</feature>
<feature type="signal peptide" evidence="3">
    <location>
        <begin position="1"/>
        <end position="25"/>
    </location>
</feature>
<organism evidence="4 5">
    <name type="scientific">Maridesulfovibrio salexigens (strain ATCC 14822 / DSM 2638 / NCIMB 8403 / VKM B-1763)</name>
    <name type="common">Desulfovibrio salexigens</name>
    <dbReference type="NCBI Taxonomy" id="526222"/>
    <lineage>
        <taxon>Bacteria</taxon>
        <taxon>Pseudomonadati</taxon>
        <taxon>Thermodesulfobacteriota</taxon>
        <taxon>Desulfovibrionia</taxon>
        <taxon>Desulfovibrionales</taxon>
        <taxon>Desulfovibrionaceae</taxon>
        <taxon>Maridesulfovibrio</taxon>
    </lineage>
</organism>
<dbReference type="GO" id="GO:0051082">
    <property type="term" value="F:unfolded protein binding"/>
    <property type="evidence" value="ECO:0007669"/>
    <property type="project" value="InterPro"/>
</dbReference>
<dbReference type="SUPFAM" id="SSF111384">
    <property type="entry name" value="OmpH-like"/>
    <property type="match status" value="1"/>
</dbReference>
<accession>C6BY57</accession>
<evidence type="ECO:0000256" key="1">
    <source>
        <dbReference type="ARBA" id="ARBA00009091"/>
    </source>
</evidence>
<gene>
    <name evidence="4" type="ordered locus">Desal_2531</name>
</gene>
<evidence type="ECO:0000313" key="5">
    <source>
        <dbReference type="Proteomes" id="UP000002601"/>
    </source>
</evidence>
<sequence length="158" mass="17567">MFKNMLKLALIIAMAAFIAGCQQQASSGGKVGFVDTNKVFKECKAGTEGMEYLKKSSEEFQAKFTEMQKTLAGNQTEENTRKFQEALGEYQNKMGAEQNRIVEALQNGFTKAVDDYRQANGYSAILSTESAISYDKSADISDKIIESMNKMDIKIKPE</sequence>
<dbReference type="eggNOG" id="COG2825">
    <property type="taxonomic scope" value="Bacteria"/>
</dbReference>
<name>C6BY57_MARSD</name>
<dbReference type="KEGG" id="dsa:Desal_2531"/>
<dbReference type="SMART" id="SM00935">
    <property type="entry name" value="OmpH"/>
    <property type="match status" value="1"/>
</dbReference>
<dbReference type="PANTHER" id="PTHR35089">
    <property type="entry name" value="CHAPERONE PROTEIN SKP"/>
    <property type="match status" value="1"/>
</dbReference>
<dbReference type="RefSeq" id="WP_015852403.1">
    <property type="nucleotide sequence ID" value="NC_012881.1"/>
</dbReference>
<keyword evidence="2 3" id="KW-0732">Signal</keyword>
<dbReference type="AlphaFoldDB" id="C6BY57"/>
<dbReference type="GO" id="GO:0005829">
    <property type="term" value="C:cytosol"/>
    <property type="evidence" value="ECO:0007669"/>
    <property type="project" value="TreeGrafter"/>
</dbReference>
<evidence type="ECO:0000313" key="4">
    <source>
        <dbReference type="EMBL" id="ACS80587.1"/>
    </source>
</evidence>
<dbReference type="PROSITE" id="PS51257">
    <property type="entry name" value="PROKAR_LIPOPROTEIN"/>
    <property type="match status" value="1"/>
</dbReference>
<protein>
    <submittedName>
        <fullName evidence="4">Outer membrane chaperone Skp (OmpH)</fullName>
    </submittedName>
</protein>
<comment type="similarity">
    <text evidence="1">Belongs to the Skp family.</text>
</comment>
<dbReference type="EMBL" id="CP001649">
    <property type="protein sequence ID" value="ACS80587.1"/>
    <property type="molecule type" value="Genomic_DNA"/>
</dbReference>
<dbReference type="InterPro" id="IPR005632">
    <property type="entry name" value="Chaperone_Skp"/>
</dbReference>
<evidence type="ECO:0000256" key="3">
    <source>
        <dbReference type="SAM" id="SignalP"/>
    </source>
</evidence>
<reference evidence="4 5" key="1">
    <citation type="submission" date="2009-06" db="EMBL/GenBank/DDBJ databases">
        <title>Complete sequence of Desulfovibrio salexigens DSM 2638.</title>
        <authorList>
            <consortium name="US DOE Joint Genome Institute"/>
            <person name="Lucas S."/>
            <person name="Copeland A."/>
            <person name="Lapidus A."/>
            <person name="Glavina del Rio T."/>
            <person name="Tice H."/>
            <person name="Bruce D."/>
            <person name="Goodwin L."/>
            <person name="Pitluck S."/>
            <person name="Munk A.C."/>
            <person name="Brettin T."/>
            <person name="Detter J.C."/>
            <person name="Han C."/>
            <person name="Tapia R."/>
            <person name="Larimer F."/>
            <person name="Land M."/>
            <person name="Hauser L."/>
            <person name="Kyrpides N."/>
            <person name="Anderson I."/>
            <person name="Wall J.D."/>
            <person name="Arkin A.P."/>
            <person name="Dehal P."/>
            <person name="Chivian D."/>
            <person name="Giles B."/>
            <person name="Hazen T.C."/>
        </authorList>
    </citation>
    <scope>NUCLEOTIDE SEQUENCE [LARGE SCALE GENOMIC DNA]</scope>
    <source>
        <strain evidence="5">ATCC 14822 / DSM 2638 / NCIMB 8403 / VKM B-1763</strain>
    </source>
</reference>
<dbReference type="Gene3D" id="3.30.910.20">
    <property type="entry name" value="Skp domain"/>
    <property type="match status" value="1"/>
</dbReference>
<dbReference type="HOGENOM" id="CLU_113646_0_0_7"/>
<proteinExistence type="inferred from homology"/>
<dbReference type="InterPro" id="IPR024930">
    <property type="entry name" value="Skp_dom_sf"/>
</dbReference>
<dbReference type="OrthoDB" id="5456265at2"/>
<dbReference type="Pfam" id="PF03938">
    <property type="entry name" value="OmpH"/>
    <property type="match status" value="1"/>
</dbReference>